<comment type="caution">
    <text evidence="1">The sequence shown here is derived from an EMBL/GenBank/DDBJ whole genome shotgun (WGS) entry which is preliminary data.</text>
</comment>
<evidence type="ECO:0000313" key="2">
    <source>
        <dbReference type="Proteomes" id="UP001589734"/>
    </source>
</evidence>
<dbReference type="RefSeq" id="WP_379683799.1">
    <property type="nucleotide sequence ID" value="NZ_JBHLYW010000001.1"/>
</dbReference>
<gene>
    <name evidence="1" type="ORF">ACFFLS_00670</name>
</gene>
<organism evidence="1 2">
    <name type="scientific">Flavobacterium procerum</name>
    <dbReference type="NCBI Taxonomy" id="1455569"/>
    <lineage>
        <taxon>Bacteria</taxon>
        <taxon>Pseudomonadati</taxon>
        <taxon>Bacteroidota</taxon>
        <taxon>Flavobacteriia</taxon>
        <taxon>Flavobacteriales</taxon>
        <taxon>Flavobacteriaceae</taxon>
        <taxon>Flavobacterium</taxon>
    </lineage>
</organism>
<reference evidence="1 2" key="1">
    <citation type="submission" date="2024-09" db="EMBL/GenBank/DDBJ databases">
        <authorList>
            <person name="Sun Q."/>
            <person name="Mori K."/>
        </authorList>
    </citation>
    <scope>NUCLEOTIDE SEQUENCE [LARGE SCALE GENOMIC DNA]</scope>
    <source>
        <strain evidence="1 2">CGMCC 1.12926</strain>
    </source>
</reference>
<evidence type="ECO:0000313" key="1">
    <source>
        <dbReference type="EMBL" id="MFC0075537.1"/>
    </source>
</evidence>
<keyword evidence="2" id="KW-1185">Reference proteome</keyword>
<dbReference type="Proteomes" id="UP001589734">
    <property type="component" value="Unassembled WGS sequence"/>
</dbReference>
<name>A0ABV6BN89_9FLAO</name>
<sequence>MKESIQILRSKISLPLSEAIRLLKKNNGDVLLSEQDFHNENICEIAEKTECDKETAKKEYQICNYDVTKAIERINQKPVVIATGNNPVSKIGFILWPENTKGEFYKTEKRNDVFISTEDFELVLKAFESVFPIKNPFNNNIEDKFDKIGHNFFDNKICEEIVKKINLIKTDDENVKTFLEEVKNWLNDKLAYADCIVVYGNL</sequence>
<dbReference type="EMBL" id="JBHLYW010000001">
    <property type="protein sequence ID" value="MFC0075537.1"/>
    <property type="molecule type" value="Genomic_DNA"/>
</dbReference>
<protein>
    <submittedName>
        <fullName evidence="1">Uncharacterized protein</fullName>
    </submittedName>
</protein>
<accession>A0ABV6BN89</accession>
<proteinExistence type="predicted"/>